<evidence type="ECO:0000313" key="1">
    <source>
        <dbReference type="EMBL" id="OWZ19267.1"/>
    </source>
</evidence>
<dbReference type="AlphaFoldDB" id="A0A225WQH7"/>
<comment type="caution">
    <text evidence="1">The sequence shown here is derived from an EMBL/GenBank/DDBJ whole genome shotgun (WGS) entry which is preliminary data.</text>
</comment>
<accession>A0A225WQH7</accession>
<name>A0A225WQH7_9STRA</name>
<reference evidence="2" key="1">
    <citation type="submission" date="2017-03" db="EMBL/GenBank/DDBJ databases">
        <title>Phytopthora megakarya and P. palmivora, two closely related causual agents of cacao black pod achieved similar genome size and gene model numbers by different mechanisms.</title>
        <authorList>
            <person name="Ali S."/>
            <person name="Shao J."/>
            <person name="Larry D.J."/>
            <person name="Kronmiller B."/>
            <person name="Shen D."/>
            <person name="Strem M.D."/>
            <person name="Melnick R.L."/>
            <person name="Guiltinan M.J."/>
            <person name="Tyler B.M."/>
            <person name="Meinhardt L.W."/>
            <person name="Bailey B.A."/>
        </authorList>
    </citation>
    <scope>NUCLEOTIDE SEQUENCE [LARGE SCALE GENOMIC DNA]</scope>
    <source>
        <strain evidence="2">zdho120</strain>
    </source>
</reference>
<organism evidence="1 2">
    <name type="scientific">Phytophthora megakarya</name>
    <dbReference type="NCBI Taxonomy" id="4795"/>
    <lineage>
        <taxon>Eukaryota</taxon>
        <taxon>Sar</taxon>
        <taxon>Stramenopiles</taxon>
        <taxon>Oomycota</taxon>
        <taxon>Peronosporomycetes</taxon>
        <taxon>Peronosporales</taxon>
        <taxon>Peronosporaceae</taxon>
        <taxon>Phytophthora</taxon>
    </lineage>
</organism>
<keyword evidence="2" id="KW-1185">Reference proteome</keyword>
<evidence type="ECO:0000313" key="2">
    <source>
        <dbReference type="Proteomes" id="UP000198211"/>
    </source>
</evidence>
<gene>
    <name evidence="1" type="ORF">PHMEG_0006517</name>
</gene>
<dbReference type="Proteomes" id="UP000198211">
    <property type="component" value="Unassembled WGS sequence"/>
</dbReference>
<sequence>MIQALLDKRFDDGEVKRRLDGTDTNLKKRLAWQYFASRLSESLNVILKGEQVSYIY</sequence>
<proteinExistence type="predicted"/>
<dbReference type="EMBL" id="NBNE01000464">
    <property type="protein sequence ID" value="OWZ19267.1"/>
    <property type="molecule type" value="Genomic_DNA"/>
</dbReference>
<protein>
    <submittedName>
        <fullName evidence="1">Uncharacterized protein</fullName>
    </submittedName>
</protein>
<dbReference type="OrthoDB" id="121349at2759"/>